<dbReference type="EMBL" id="CP001810">
    <property type="protein sequence ID" value="ADL33992.1"/>
    <property type="molecule type" value="Genomic_DNA"/>
</dbReference>
<gene>
    <name evidence="1" type="ordered locus">bpr_I1254</name>
</gene>
<name>E0S2M5_BUTPB</name>
<sequence>MAKNIKDVDEISTTDKLKAFKSLKDSGLRVEFNGSGVPTVVCARVEDIDKEIKNVRKILKELRYNGSFGVRGPRKTDAILTEGEQTSLDETELTIEEAPSLETENTEILTA</sequence>
<reference evidence="1 2" key="1">
    <citation type="journal article" date="2010" name="PLoS ONE">
        <title>The glycobiome of the rumen bacterium Butyrivibrio proteoclasticus B316(T) highlights adaptation to a polysaccharide-rich environment.</title>
        <authorList>
            <person name="Kelly W.J."/>
            <person name="Leahy S.C."/>
            <person name="Altermann E."/>
            <person name="Yeoman C.J."/>
            <person name="Dunne J.C."/>
            <person name="Kong Z."/>
            <person name="Pacheco D.M."/>
            <person name="Li D."/>
            <person name="Noel S.J."/>
            <person name="Moon C.D."/>
            <person name="Cookson A.L."/>
            <person name="Attwood G.T."/>
        </authorList>
    </citation>
    <scope>NUCLEOTIDE SEQUENCE [LARGE SCALE GENOMIC DNA]</scope>
    <source>
        <strain evidence="2">ATCC 51982 / DSM 14932 / B316</strain>
    </source>
</reference>
<dbReference type="AlphaFoldDB" id="E0S2M5"/>
<dbReference type="Proteomes" id="UP000001299">
    <property type="component" value="Chromosome 1"/>
</dbReference>
<evidence type="ECO:0000313" key="1">
    <source>
        <dbReference type="EMBL" id="ADL33992.1"/>
    </source>
</evidence>
<accession>E0S2M5</accession>
<dbReference type="KEGG" id="bpb:bpr_I1254"/>
<dbReference type="eggNOG" id="ENOG50326U0">
    <property type="taxonomic scope" value="Bacteria"/>
</dbReference>
<dbReference type="HOGENOM" id="CLU_2153659_0_0_9"/>
<organism evidence="1 2">
    <name type="scientific">Butyrivibrio proteoclasticus (strain ATCC 51982 / DSM 14932 / B316)</name>
    <name type="common">Clostridium proteoclasticum</name>
    <dbReference type="NCBI Taxonomy" id="515622"/>
    <lineage>
        <taxon>Bacteria</taxon>
        <taxon>Bacillati</taxon>
        <taxon>Bacillota</taxon>
        <taxon>Clostridia</taxon>
        <taxon>Lachnospirales</taxon>
        <taxon>Lachnospiraceae</taxon>
        <taxon>Butyrivibrio</taxon>
    </lineage>
</organism>
<proteinExistence type="predicted"/>
<dbReference type="RefSeq" id="WP_013280646.1">
    <property type="nucleotide sequence ID" value="NC_014387.1"/>
</dbReference>
<evidence type="ECO:0000313" key="2">
    <source>
        <dbReference type="Proteomes" id="UP000001299"/>
    </source>
</evidence>
<keyword evidence="2" id="KW-1185">Reference proteome</keyword>
<protein>
    <submittedName>
        <fullName evidence="1">Uncharacterized protein</fullName>
    </submittedName>
</protein>